<feature type="transmembrane region" description="Helical" evidence="2">
    <location>
        <begin position="342"/>
        <end position="362"/>
    </location>
</feature>
<protein>
    <submittedName>
        <fullName evidence="3">Uncharacterized protein</fullName>
    </submittedName>
</protein>
<feature type="compositionally biased region" description="Polar residues" evidence="1">
    <location>
        <begin position="255"/>
        <end position="270"/>
    </location>
</feature>
<name>A0AAD9K5L0_9ANNE</name>
<evidence type="ECO:0000256" key="2">
    <source>
        <dbReference type="SAM" id="Phobius"/>
    </source>
</evidence>
<dbReference type="AlphaFoldDB" id="A0AAD9K5L0"/>
<feature type="transmembrane region" description="Helical" evidence="2">
    <location>
        <begin position="368"/>
        <end position="389"/>
    </location>
</feature>
<sequence length="430" mass="47921">MCRRQNANAQSPAEGRHRCNYQGVPSVECGTDDDRVNTSVCSQPSPTKSSLRDSGDAKKSSGTLSVSKRVCLQEPKDEDVHAIGNATSGSNDDVINDDDDDDQFDLKMRMKIGKCKRSSGRRHTVANIGTAEANFKGRRGSVDNQRGSANQLNYQYIRKWSVDIVALQEQLENPKLHPLPLEELVNFREKAQKSQPNETKASETGAETRKDESTATRGKEAELRMIKEQLSEEGDNVPSGNDPKSKTAADYRGTQAPNQNETKQRTTTKANENEVTISVCYAEDPSSSSVEVPAITIRANKCNELQDDVMIQTYDMPELTSNGDSQYDAKIKHKLTYTWRSIAHVLVVVVALVPLCIFLATFDDDISVRYVLMTVVLIQCPLQPLLIMWSDPIVEQAVRRLKLKMLSLRCVCYCNIGKGKRCLGRPPEYQ</sequence>
<reference evidence="3" key="1">
    <citation type="journal article" date="2023" name="Mol. Biol. Evol.">
        <title>Third-Generation Sequencing Reveals the Adaptive Role of the Epigenome in Three Deep-Sea Polychaetes.</title>
        <authorList>
            <person name="Perez M."/>
            <person name="Aroh O."/>
            <person name="Sun Y."/>
            <person name="Lan Y."/>
            <person name="Juniper S.K."/>
            <person name="Young C.R."/>
            <person name="Angers B."/>
            <person name="Qian P.Y."/>
        </authorList>
    </citation>
    <scope>NUCLEOTIDE SEQUENCE</scope>
    <source>
        <strain evidence="3">P08H-3</strain>
    </source>
</reference>
<feature type="region of interest" description="Disordered" evidence="1">
    <location>
        <begin position="189"/>
        <end position="270"/>
    </location>
</feature>
<keyword evidence="2" id="KW-0472">Membrane</keyword>
<keyword evidence="2" id="KW-1133">Transmembrane helix</keyword>
<feature type="compositionally biased region" description="Polar residues" evidence="1">
    <location>
        <begin position="1"/>
        <end position="11"/>
    </location>
</feature>
<accession>A0AAD9K5L0</accession>
<keyword evidence="4" id="KW-1185">Reference proteome</keyword>
<dbReference type="Proteomes" id="UP001208570">
    <property type="component" value="Unassembled WGS sequence"/>
</dbReference>
<gene>
    <name evidence="3" type="ORF">LSH36_53g02008</name>
</gene>
<keyword evidence="2" id="KW-0812">Transmembrane</keyword>
<dbReference type="EMBL" id="JAODUP010000053">
    <property type="protein sequence ID" value="KAK2165209.1"/>
    <property type="molecule type" value="Genomic_DNA"/>
</dbReference>
<feature type="region of interest" description="Disordered" evidence="1">
    <location>
        <begin position="1"/>
        <end position="97"/>
    </location>
</feature>
<evidence type="ECO:0000313" key="4">
    <source>
        <dbReference type="Proteomes" id="UP001208570"/>
    </source>
</evidence>
<feature type="compositionally biased region" description="Basic and acidic residues" evidence="1">
    <location>
        <begin position="50"/>
        <end position="59"/>
    </location>
</feature>
<proteinExistence type="predicted"/>
<evidence type="ECO:0000256" key="1">
    <source>
        <dbReference type="SAM" id="MobiDB-lite"/>
    </source>
</evidence>
<feature type="compositionally biased region" description="Basic and acidic residues" evidence="1">
    <location>
        <begin position="206"/>
        <end position="230"/>
    </location>
</feature>
<organism evidence="3 4">
    <name type="scientific">Paralvinella palmiformis</name>
    <dbReference type="NCBI Taxonomy" id="53620"/>
    <lineage>
        <taxon>Eukaryota</taxon>
        <taxon>Metazoa</taxon>
        <taxon>Spiralia</taxon>
        <taxon>Lophotrochozoa</taxon>
        <taxon>Annelida</taxon>
        <taxon>Polychaeta</taxon>
        <taxon>Sedentaria</taxon>
        <taxon>Canalipalpata</taxon>
        <taxon>Terebellida</taxon>
        <taxon>Terebelliformia</taxon>
        <taxon>Alvinellidae</taxon>
        <taxon>Paralvinella</taxon>
    </lineage>
</organism>
<feature type="compositionally biased region" description="Polar residues" evidence="1">
    <location>
        <begin position="37"/>
        <end position="49"/>
    </location>
</feature>
<comment type="caution">
    <text evidence="3">The sequence shown here is derived from an EMBL/GenBank/DDBJ whole genome shotgun (WGS) entry which is preliminary data.</text>
</comment>
<evidence type="ECO:0000313" key="3">
    <source>
        <dbReference type="EMBL" id="KAK2165209.1"/>
    </source>
</evidence>